<keyword evidence="1" id="KW-1133">Transmembrane helix</keyword>
<reference evidence="2 3" key="1">
    <citation type="submission" date="2019-06" db="EMBL/GenBank/DDBJ databases">
        <authorList>
            <person name="Li F."/>
        </authorList>
    </citation>
    <scope>NUCLEOTIDE SEQUENCE [LARGE SCALE GENOMIC DNA]</scope>
    <source>
        <strain evidence="2 3">10F1D-1</strain>
    </source>
</reference>
<comment type="caution">
    <text evidence="2">The sequence shown here is derived from an EMBL/GenBank/DDBJ whole genome shotgun (WGS) entry which is preliminary data.</text>
</comment>
<sequence length="64" mass="6411">MSVAELTRHAAGTPLAEALLDDVANTATDERPARWTAEPGVIAGVITGALALVAAAAGVWSLIS</sequence>
<proteinExistence type="predicted"/>
<organism evidence="2 3">
    <name type="scientific">Schumannella soli</name>
    <dbReference type="NCBI Taxonomy" id="2590779"/>
    <lineage>
        <taxon>Bacteria</taxon>
        <taxon>Bacillati</taxon>
        <taxon>Actinomycetota</taxon>
        <taxon>Actinomycetes</taxon>
        <taxon>Micrococcales</taxon>
        <taxon>Microbacteriaceae</taxon>
        <taxon>Schumannella</taxon>
    </lineage>
</organism>
<evidence type="ECO:0000313" key="2">
    <source>
        <dbReference type="EMBL" id="TPW75597.1"/>
    </source>
</evidence>
<protein>
    <submittedName>
        <fullName evidence="2">Uncharacterized protein</fullName>
    </submittedName>
</protein>
<evidence type="ECO:0000313" key="3">
    <source>
        <dbReference type="Proteomes" id="UP000316252"/>
    </source>
</evidence>
<name>A0A506Y2C4_9MICO</name>
<evidence type="ECO:0000256" key="1">
    <source>
        <dbReference type="SAM" id="Phobius"/>
    </source>
</evidence>
<keyword evidence="3" id="KW-1185">Reference proteome</keyword>
<gene>
    <name evidence="2" type="ORF">FJ657_06855</name>
</gene>
<feature type="transmembrane region" description="Helical" evidence="1">
    <location>
        <begin position="41"/>
        <end position="63"/>
    </location>
</feature>
<dbReference type="OrthoDB" id="9996400at2"/>
<dbReference type="RefSeq" id="WP_141162957.1">
    <property type="nucleotide sequence ID" value="NZ_VHQG01000002.1"/>
</dbReference>
<keyword evidence="1" id="KW-0812">Transmembrane</keyword>
<keyword evidence="1" id="KW-0472">Membrane</keyword>
<accession>A0A506Y2C4</accession>
<dbReference type="EMBL" id="VHQG01000002">
    <property type="protein sequence ID" value="TPW75597.1"/>
    <property type="molecule type" value="Genomic_DNA"/>
</dbReference>
<dbReference type="Proteomes" id="UP000316252">
    <property type="component" value="Unassembled WGS sequence"/>
</dbReference>
<dbReference type="AlphaFoldDB" id="A0A506Y2C4"/>